<accession>A0ABR3B236</accession>
<evidence type="ECO:0000313" key="2">
    <source>
        <dbReference type="EMBL" id="KAL0086419.1"/>
    </source>
</evidence>
<feature type="compositionally biased region" description="Basic and acidic residues" evidence="1">
    <location>
        <begin position="10"/>
        <end position="23"/>
    </location>
</feature>
<dbReference type="EMBL" id="JBCLYO010000008">
    <property type="protein sequence ID" value="KAL0086419.1"/>
    <property type="molecule type" value="Genomic_DNA"/>
</dbReference>
<keyword evidence="3" id="KW-1185">Reference proteome</keyword>
<reference evidence="2 3" key="1">
    <citation type="submission" date="2024-04" db="EMBL/GenBank/DDBJ databases">
        <title>Symmetric and asymmetric DNA N6-adenine methylation regulates different biological responses in Mucorales.</title>
        <authorList>
            <consortium name="Lawrence Berkeley National Laboratory"/>
            <person name="Lax C."/>
            <person name="Mondo S.J."/>
            <person name="Osorio-Concepcion M."/>
            <person name="Muszewska A."/>
            <person name="Corrochano-Luque M."/>
            <person name="Gutierrez G."/>
            <person name="Riley R."/>
            <person name="Lipzen A."/>
            <person name="Guo J."/>
            <person name="Hundley H."/>
            <person name="Amirebrahimi M."/>
            <person name="Ng V."/>
            <person name="Lorenzo-Gutierrez D."/>
            <person name="Binder U."/>
            <person name="Yang J."/>
            <person name="Song Y."/>
            <person name="Canovas D."/>
            <person name="Navarro E."/>
            <person name="Freitag M."/>
            <person name="Gabaldon T."/>
            <person name="Grigoriev I.V."/>
            <person name="Corrochano L.M."/>
            <person name="Nicolas F.E."/>
            <person name="Garre V."/>
        </authorList>
    </citation>
    <scope>NUCLEOTIDE SEQUENCE [LARGE SCALE GENOMIC DNA]</scope>
    <source>
        <strain evidence="2 3">L51</strain>
    </source>
</reference>
<dbReference type="Proteomes" id="UP001448207">
    <property type="component" value="Unassembled WGS sequence"/>
</dbReference>
<gene>
    <name evidence="2" type="ORF">J3Q64DRAFT_1698267</name>
</gene>
<evidence type="ECO:0000313" key="3">
    <source>
        <dbReference type="Proteomes" id="UP001448207"/>
    </source>
</evidence>
<organism evidence="2 3">
    <name type="scientific">Phycomyces blakesleeanus</name>
    <dbReference type="NCBI Taxonomy" id="4837"/>
    <lineage>
        <taxon>Eukaryota</taxon>
        <taxon>Fungi</taxon>
        <taxon>Fungi incertae sedis</taxon>
        <taxon>Mucoromycota</taxon>
        <taxon>Mucoromycotina</taxon>
        <taxon>Mucoromycetes</taxon>
        <taxon>Mucorales</taxon>
        <taxon>Phycomycetaceae</taxon>
        <taxon>Phycomyces</taxon>
    </lineage>
</organism>
<protein>
    <recommendedName>
        <fullName evidence="4">F-box domain-containing protein</fullName>
    </recommendedName>
</protein>
<name>A0ABR3B236_PHYBL</name>
<evidence type="ECO:0000256" key="1">
    <source>
        <dbReference type="SAM" id="MobiDB-lite"/>
    </source>
</evidence>
<feature type="region of interest" description="Disordered" evidence="1">
    <location>
        <begin position="1"/>
        <end position="28"/>
    </location>
</feature>
<proteinExistence type="predicted"/>
<evidence type="ECO:0008006" key="4">
    <source>
        <dbReference type="Google" id="ProtNLM"/>
    </source>
</evidence>
<comment type="caution">
    <text evidence="2">The sequence shown here is derived from an EMBL/GenBank/DDBJ whole genome shotgun (WGS) entry which is preliminary data.</text>
</comment>
<sequence length="674" mass="77512">MDTELNDNASKIDKSASETDKPDNGSNINMEELQEKVITNRSPFKLSHLDALLNYQSRKKYKLPVLTSTSVTIDLPKNKSVLAYVNMPSDHLKLLATNPMKAKSIFAMPDHFWFRDVVEFAGGSANACFLVESFHTIGISVVYAQGYNVLLPENNYFVHIETKHTSMRVEKLLQIDASPINIDFCFSVLSEMIDPVLPVHWPLLLVPYFLKQCISQGSDSLNNKNCFYKVRIAPITPFTDDMSGSQLKQYDSYKSWSMKCVALSFEERSLMENIYFLLAIPKKDSASGMTLLSVFVKDLKMLENRLDEIHCMGSHASRTKDNYQIAASTSDRSSTITYAPLTGKNFKASELSFRYRATDILLDLDSSDLLIDTPVEILYNILLSVAKYLVTDLVKVVLKRHSSLLNKLIDSLKEYRKSQDLLQNFTRLLRHCSSFLGREFKILIQILPIVLATKFVNNNELSLITSCFVHLGCLCSLVFVRAFKYNYNFYITKVKNTVASLIQKLYFYDKNCGIKSHKSYILKPKVSQREHYGDNTAAFFHKNIDNNFQNILFGRLRDFTDNNDIDNIADLSPCNNTFGVFALKKSRDQPVHYIIGKIFSLRVEHYRVESSVQSQENNFFLAQRFSNNLTTLLNQLTMICKLDMHIHYDNNLVINLNKLRSYWFFASQVYNRWY</sequence>